<protein>
    <submittedName>
        <fullName evidence="2">CAP domain-containing protein</fullName>
    </submittedName>
</protein>
<accession>A0A6G7KAH9</accession>
<gene>
    <name evidence="2" type="ORF">G7057_07410</name>
</gene>
<dbReference type="PANTHER" id="PTHR31157:SF1">
    <property type="entry name" value="SCP DOMAIN-CONTAINING PROTEIN"/>
    <property type="match status" value="1"/>
</dbReference>
<dbReference type="InterPro" id="IPR014044">
    <property type="entry name" value="CAP_dom"/>
</dbReference>
<dbReference type="EMBL" id="CP049740">
    <property type="protein sequence ID" value="QII82274.1"/>
    <property type="molecule type" value="Genomic_DNA"/>
</dbReference>
<dbReference type="SUPFAM" id="SSF55797">
    <property type="entry name" value="PR-1-like"/>
    <property type="match status" value="1"/>
</dbReference>
<dbReference type="PANTHER" id="PTHR31157">
    <property type="entry name" value="SCP DOMAIN-CONTAINING PROTEIN"/>
    <property type="match status" value="1"/>
</dbReference>
<dbReference type="InterPro" id="IPR035940">
    <property type="entry name" value="CAP_sf"/>
</dbReference>
<evidence type="ECO:0000313" key="3">
    <source>
        <dbReference type="Proteomes" id="UP000501451"/>
    </source>
</evidence>
<sequence>MRQFLKRAITIFLLIGTFFYVVDSGLLVTQIVPFFQNLAPQAPTSESITDSSSMEHFVINQPFSQPDEVDEQLLRDTILQLTNDLRSSLEVGTLTQNETLQQAADIRALESAQSFSHTRPDGSDFYTVLNEESLSYSYQITGENLALATYHLDDVGMAEFLFDGWVESPGHYQNMIEADFSELGVGIYYDGDILYLVQIFGTAY</sequence>
<evidence type="ECO:0000313" key="2">
    <source>
        <dbReference type="EMBL" id="QII82274.1"/>
    </source>
</evidence>
<dbReference type="Gene3D" id="3.40.33.10">
    <property type="entry name" value="CAP"/>
    <property type="match status" value="1"/>
</dbReference>
<organism evidence="2 3">
    <name type="scientific">Jeotgalibaca arthritidis</name>
    <dbReference type="NCBI Taxonomy" id="1868794"/>
    <lineage>
        <taxon>Bacteria</taxon>
        <taxon>Bacillati</taxon>
        <taxon>Bacillota</taxon>
        <taxon>Bacilli</taxon>
        <taxon>Lactobacillales</taxon>
        <taxon>Carnobacteriaceae</taxon>
        <taxon>Jeotgalibaca</taxon>
    </lineage>
</organism>
<keyword evidence="3" id="KW-1185">Reference proteome</keyword>
<name>A0A6G7KAH9_9LACT</name>
<dbReference type="Proteomes" id="UP000501451">
    <property type="component" value="Chromosome"/>
</dbReference>
<dbReference type="CDD" id="cd05379">
    <property type="entry name" value="CAP_bacterial"/>
    <property type="match status" value="1"/>
</dbReference>
<dbReference type="Pfam" id="PF00188">
    <property type="entry name" value="CAP"/>
    <property type="match status" value="1"/>
</dbReference>
<dbReference type="KEGG" id="jar:G7057_07410"/>
<feature type="domain" description="SCP" evidence="1">
    <location>
        <begin position="79"/>
        <end position="200"/>
    </location>
</feature>
<proteinExistence type="predicted"/>
<evidence type="ECO:0000259" key="1">
    <source>
        <dbReference type="Pfam" id="PF00188"/>
    </source>
</evidence>
<dbReference type="AlphaFoldDB" id="A0A6G7KAH9"/>
<reference evidence="2 3" key="1">
    <citation type="journal article" date="2017" name="Int. J. Syst. Evol. Microbiol.">
        <title>Jeotgalibaca porci sp. nov. and Jeotgalibaca arthritidis sp. nov., isolated from pigs, and emended description of the genus Jeotgalibaca.</title>
        <authorList>
            <person name="Zamora L."/>
            <person name="Perez-Sancho M."/>
            <person name="Dominguez L."/>
            <person name="Fernandez-Garayzabal J.F."/>
            <person name="Vela A.I."/>
        </authorList>
    </citation>
    <scope>NUCLEOTIDE SEQUENCE [LARGE SCALE GENOMIC DNA]</scope>
    <source>
        <strain evidence="2 3">CECT 9157</strain>
    </source>
</reference>
<dbReference type="RefSeq" id="WP_166162433.1">
    <property type="nucleotide sequence ID" value="NZ_CP049740.1"/>
</dbReference>